<keyword evidence="2" id="KW-1185">Reference proteome</keyword>
<accession>A0ACA9NHM4</accession>
<comment type="caution">
    <text evidence="1">The sequence shown here is derived from an EMBL/GenBank/DDBJ whole genome shotgun (WGS) entry which is preliminary data.</text>
</comment>
<dbReference type="Proteomes" id="UP000789525">
    <property type="component" value="Unassembled WGS sequence"/>
</dbReference>
<name>A0ACA9NHM4_9GLOM</name>
<sequence length="236" mass="26788">QVSPEFTDRLAELLKVLDTRCDLLDDFNIIIFEQTPGILELNPPSFSHTLRRRFPRPLKLTCSAPLITFLKPICFPTQVDLAEDSTSTANNAVSSLCVHAVIQSVWSLNHYLELYGSQITRAHLSFEGLSDIWILRLIGTCFLLQELVLERTYVDDDIEITDATLNELCMLSELNSLAFVSKCGVPLTYRFSLASWRTMLNGTPKLEKIDLSGLDPFFISRALPSIAENYKFRPLW</sequence>
<evidence type="ECO:0000313" key="2">
    <source>
        <dbReference type="Proteomes" id="UP000789525"/>
    </source>
</evidence>
<gene>
    <name evidence="1" type="ORF">ACOLOM_LOCUS8418</name>
</gene>
<organism evidence="1 2">
    <name type="scientific">Acaulospora colombiana</name>
    <dbReference type="NCBI Taxonomy" id="27376"/>
    <lineage>
        <taxon>Eukaryota</taxon>
        <taxon>Fungi</taxon>
        <taxon>Fungi incertae sedis</taxon>
        <taxon>Mucoromycota</taxon>
        <taxon>Glomeromycotina</taxon>
        <taxon>Glomeromycetes</taxon>
        <taxon>Diversisporales</taxon>
        <taxon>Acaulosporaceae</taxon>
        <taxon>Acaulospora</taxon>
    </lineage>
</organism>
<feature type="non-terminal residue" evidence="1">
    <location>
        <position position="1"/>
    </location>
</feature>
<dbReference type="EMBL" id="CAJVPT010021682">
    <property type="protein sequence ID" value="CAG8656262.1"/>
    <property type="molecule type" value="Genomic_DNA"/>
</dbReference>
<reference evidence="1" key="1">
    <citation type="submission" date="2021-06" db="EMBL/GenBank/DDBJ databases">
        <authorList>
            <person name="Kallberg Y."/>
            <person name="Tangrot J."/>
            <person name="Rosling A."/>
        </authorList>
    </citation>
    <scope>NUCLEOTIDE SEQUENCE</scope>
    <source>
        <strain evidence="1">CL356</strain>
    </source>
</reference>
<proteinExistence type="predicted"/>
<protein>
    <submittedName>
        <fullName evidence="1">16845_t:CDS:1</fullName>
    </submittedName>
</protein>
<evidence type="ECO:0000313" key="1">
    <source>
        <dbReference type="EMBL" id="CAG8656262.1"/>
    </source>
</evidence>